<evidence type="ECO:0000313" key="3">
    <source>
        <dbReference type="EMBL" id="OYN85244.1"/>
    </source>
</evidence>
<dbReference type="RefSeq" id="WP_094451349.1">
    <property type="nucleotide sequence ID" value="NZ_NMVI01000025.1"/>
</dbReference>
<comment type="caution">
    <text evidence="3">The sequence shown here is derived from an EMBL/GenBank/DDBJ whole genome shotgun (WGS) entry which is preliminary data.</text>
</comment>
<name>A0A255E126_9ACTN</name>
<dbReference type="EMBL" id="NMVI01000025">
    <property type="protein sequence ID" value="OYN85244.1"/>
    <property type="molecule type" value="Genomic_DNA"/>
</dbReference>
<evidence type="ECO:0000313" key="4">
    <source>
        <dbReference type="Proteomes" id="UP000216533"/>
    </source>
</evidence>
<organism evidence="3 4">
    <name type="scientific">Parenemella sanctibonifatiensis</name>
    <dbReference type="NCBI Taxonomy" id="2016505"/>
    <lineage>
        <taxon>Bacteria</taxon>
        <taxon>Bacillati</taxon>
        <taxon>Actinomycetota</taxon>
        <taxon>Actinomycetes</taxon>
        <taxon>Propionibacteriales</taxon>
        <taxon>Propionibacteriaceae</taxon>
        <taxon>Parenemella</taxon>
    </lineage>
</organism>
<evidence type="ECO:0000256" key="1">
    <source>
        <dbReference type="SAM" id="MobiDB-lite"/>
    </source>
</evidence>
<reference evidence="3 4" key="1">
    <citation type="submission" date="2017-07" db="EMBL/GenBank/DDBJ databases">
        <title>Draft whole genome sequences of clinical Proprionibacteriaceae strains.</title>
        <authorList>
            <person name="Bernier A.-M."/>
            <person name="Bernard K."/>
            <person name="Domingo M.-C."/>
        </authorList>
    </citation>
    <scope>NUCLEOTIDE SEQUENCE [LARGE SCALE GENOMIC DNA]</scope>
    <source>
        <strain evidence="3 4">NML 160184</strain>
    </source>
</reference>
<feature type="transmembrane region" description="Helical" evidence="2">
    <location>
        <begin position="32"/>
        <end position="54"/>
    </location>
</feature>
<protein>
    <submittedName>
        <fullName evidence="3">Uncharacterized protein</fullName>
    </submittedName>
</protein>
<sequence length="461" mass="50319">MSNPDREAAVEEDGSQVETLDEPTPARGWRRWWWVPVAVVAAIALMVVGGYLALNQNHDGVLPIKARAEPPEAYWTHEGLGEGVHPEIVTVDANRALLGGLGGEGPLPLIMLDTRSGQEIWRLDIPGGSGYARFGPIEGSSRVWLWTTTIDAGARLFVIDAGSGEVVSESPELTDVWSVVAADDKLYTIAETEVAQYDPVNLAEPQWRSQVPPVMATEGVLVADVREGWLTISLSPDGSRAFPRPAAFLLALDVETGIVAPWVREYASYWLDDDSIYRFDGLKLESLHPNGQVSWAREVSGSPEIRDGMVLLNNVEEDGTHIIERLDPITGDTMWRSRPLPSVALVLPREEQIELFSYQSPLVITLSAETGEAAALQDGDGAGPRYFITDGGYYIAYFPEGTSVDNGGIPIEPGRVHLASVEWDNSQVRWETTFIGNLTIQPAGEHLLLVDQDSGLIHGLI</sequence>
<dbReference type="AlphaFoldDB" id="A0A255E126"/>
<dbReference type="Gene3D" id="2.130.10.10">
    <property type="entry name" value="YVTN repeat-like/Quinoprotein amine dehydrogenase"/>
    <property type="match status" value="1"/>
</dbReference>
<accession>A0A255E126</accession>
<dbReference type="InterPro" id="IPR011047">
    <property type="entry name" value="Quinoprotein_ADH-like_sf"/>
</dbReference>
<dbReference type="InterPro" id="IPR015943">
    <property type="entry name" value="WD40/YVTN_repeat-like_dom_sf"/>
</dbReference>
<feature type="region of interest" description="Disordered" evidence="1">
    <location>
        <begin position="1"/>
        <end position="22"/>
    </location>
</feature>
<keyword evidence="2" id="KW-0812">Transmembrane</keyword>
<feature type="compositionally biased region" description="Acidic residues" evidence="1">
    <location>
        <begin position="10"/>
        <end position="21"/>
    </location>
</feature>
<gene>
    <name evidence="3" type="ORF">CGZ92_10565</name>
</gene>
<proteinExistence type="predicted"/>
<dbReference type="SUPFAM" id="SSF50998">
    <property type="entry name" value="Quinoprotein alcohol dehydrogenase-like"/>
    <property type="match status" value="1"/>
</dbReference>
<keyword evidence="2" id="KW-0472">Membrane</keyword>
<dbReference type="Proteomes" id="UP000216533">
    <property type="component" value="Unassembled WGS sequence"/>
</dbReference>
<keyword evidence="2" id="KW-1133">Transmembrane helix</keyword>
<evidence type="ECO:0000256" key="2">
    <source>
        <dbReference type="SAM" id="Phobius"/>
    </source>
</evidence>